<sequence>MGRQDTESSKRASNLTSAAFSFSLDSPKVKRARTAAVAQSPVPISWIDKSLQRPSERSLQTPRKPSLGGSNRDGGKVLVSHISASDFKTPALNKTSGPSNCPQAPETPTYMDREFTDRKMRSSSSKFRPISLHTPNCAQNDLTSLKKTKALVRLTNAYGQTTPKREEASESERKMVALRDTRLSDKVAEKLMLNMRTEIASEDGEIGVSPQGKKIIKWNGRGSLPLSLQLSNLLSSSKTSLLLFYTSMQHALYPSNQGLDRHGHDAGPRTSNLLNHITQAASIRLRLLSPVKGPTHQPLMFWCQSLKWSYDEPTQKDGQGETVLVALQLALGDCPRLGIDPNVIRVKMENGQNRNSRWILGVWAWNEVSLPLWNPHGEPEAPAASSCCATESNIQTLLVTRYLIAEDINHQG</sequence>
<dbReference type="AlphaFoldDB" id="A0A1E3IAZ6"/>
<reference evidence="2" key="3">
    <citation type="submission" date="2024-01" db="EMBL/GenBank/DDBJ databases">
        <authorList>
            <person name="Coelho M.A."/>
            <person name="David-Palma M."/>
            <person name="Shea T."/>
            <person name="Sun S."/>
            <person name="Cuomo C.A."/>
            <person name="Heitman J."/>
        </authorList>
    </citation>
    <scope>NUCLEOTIDE SEQUENCE</scope>
    <source>
        <strain evidence="2">CBS 7841</strain>
    </source>
</reference>
<name>A0A1E3IAZ6_9TREE</name>
<dbReference type="GeneID" id="91086641"/>
<proteinExistence type="predicted"/>
<evidence type="ECO:0000313" key="3">
    <source>
        <dbReference type="Proteomes" id="UP000094043"/>
    </source>
</evidence>
<dbReference type="VEuPathDB" id="FungiDB:L203_04888"/>
<feature type="region of interest" description="Disordered" evidence="1">
    <location>
        <begin position="88"/>
        <end position="109"/>
    </location>
</feature>
<feature type="compositionally biased region" description="Polar residues" evidence="1">
    <location>
        <begin position="11"/>
        <end position="24"/>
    </location>
</feature>
<accession>A0A1E3IAZ6</accession>
<reference evidence="2" key="2">
    <citation type="journal article" date="2022" name="Elife">
        <title>Obligate sexual reproduction of a homothallic fungus closely related to the Cryptococcus pathogenic species complex.</title>
        <authorList>
            <person name="Passer A.R."/>
            <person name="Clancey S.A."/>
            <person name="Shea T."/>
            <person name="David-Palma M."/>
            <person name="Averette A.F."/>
            <person name="Boekhout T."/>
            <person name="Porcel B.M."/>
            <person name="Nowrousian M."/>
            <person name="Cuomo C.A."/>
            <person name="Sun S."/>
            <person name="Heitman J."/>
            <person name="Coelho M.A."/>
        </authorList>
    </citation>
    <scope>NUCLEOTIDE SEQUENCE</scope>
    <source>
        <strain evidence="2">CBS 7841</strain>
    </source>
</reference>
<feature type="compositionally biased region" description="Basic and acidic residues" evidence="1">
    <location>
        <begin position="1"/>
        <end position="10"/>
    </location>
</feature>
<dbReference type="KEGG" id="cdep:91086641"/>
<dbReference type="EMBL" id="CP143786">
    <property type="protein sequence ID" value="WVN87252.1"/>
    <property type="molecule type" value="Genomic_DNA"/>
</dbReference>
<feature type="region of interest" description="Disordered" evidence="1">
    <location>
        <begin position="1"/>
        <end position="74"/>
    </location>
</feature>
<organism evidence="2 3">
    <name type="scientific">Cryptococcus depauperatus CBS 7841</name>
    <dbReference type="NCBI Taxonomy" id="1295531"/>
    <lineage>
        <taxon>Eukaryota</taxon>
        <taxon>Fungi</taxon>
        <taxon>Dikarya</taxon>
        <taxon>Basidiomycota</taxon>
        <taxon>Agaricomycotina</taxon>
        <taxon>Tremellomycetes</taxon>
        <taxon>Tremellales</taxon>
        <taxon>Cryptococcaceae</taxon>
        <taxon>Cryptococcus</taxon>
    </lineage>
</organism>
<evidence type="ECO:0000313" key="2">
    <source>
        <dbReference type="EMBL" id="WVN87252.1"/>
    </source>
</evidence>
<dbReference type="RefSeq" id="XP_066067952.1">
    <property type="nucleotide sequence ID" value="XM_066211855.1"/>
</dbReference>
<dbReference type="Proteomes" id="UP000094043">
    <property type="component" value="Chromosome 3"/>
</dbReference>
<dbReference type="OrthoDB" id="2572208at2759"/>
<protein>
    <submittedName>
        <fullName evidence="2">Uncharacterized protein</fullName>
    </submittedName>
</protein>
<reference evidence="2" key="1">
    <citation type="submission" date="2016-06" db="EMBL/GenBank/DDBJ databases">
        <authorList>
            <person name="Cuomo C."/>
            <person name="Litvintseva A."/>
            <person name="Heitman J."/>
            <person name="Chen Y."/>
            <person name="Sun S."/>
            <person name="Springer D."/>
            <person name="Dromer F."/>
            <person name="Young S."/>
            <person name="Zeng Q."/>
            <person name="Chapman S."/>
            <person name="Gujja S."/>
            <person name="Saif S."/>
            <person name="Birren B."/>
        </authorList>
    </citation>
    <scope>NUCLEOTIDE SEQUENCE</scope>
    <source>
        <strain evidence="2">CBS 7841</strain>
    </source>
</reference>
<keyword evidence="3" id="KW-1185">Reference proteome</keyword>
<gene>
    <name evidence="2" type="ORF">L203_102429</name>
</gene>
<feature type="compositionally biased region" description="Polar residues" evidence="1">
    <location>
        <begin position="92"/>
        <end position="102"/>
    </location>
</feature>
<evidence type="ECO:0000256" key="1">
    <source>
        <dbReference type="SAM" id="MobiDB-lite"/>
    </source>
</evidence>